<feature type="domain" description="Sugar fermentation stimulation protein C-terminal" evidence="1">
    <location>
        <begin position="44"/>
        <end position="110"/>
    </location>
</feature>
<sequence length="112" mass="12444">MTGCAARATPSGIPPQTNAKRKYAHTWELTETQQGAVICVNTLRANSLAKEAISAGIIPELSGYNQLKSEVKYGEENSRIDIMLQADDRQNCYIEVKSVTLAEKEYGYFPMR</sequence>
<dbReference type="Proteomes" id="UP000255518">
    <property type="component" value="Unassembled WGS sequence"/>
</dbReference>
<proteinExistence type="predicted"/>
<evidence type="ECO:0000313" key="3">
    <source>
        <dbReference type="Proteomes" id="UP000255518"/>
    </source>
</evidence>
<dbReference type="InterPro" id="IPR040452">
    <property type="entry name" value="SfsA_C"/>
</dbReference>
<evidence type="ECO:0000313" key="2">
    <source>
        <dbReference type="EMBL" id="STT01434.1"/>
    </source>
</evidence>
<accession>A0A377UUY2</accession>
<dbReference type="PANTHER" id="PTHR30545:SF2">
    <property type="entry name" value="SUGAR FERMENTATION STIMULATION PROTEIN A"/>
    <property type="match status" value="1"/>
</dbReference>
<dbReference type="AlphaFoldDB" id="A0A377UUY2"/>
<reference evidence="2 3" key="1">
    <citation type="submission" date="2018-06" db="EMBL/GenBank/DDBJ databases">
        <authorList>
            <consortium name="Pathogen Informatics"/>
            <person name="Doyle S."/>
        </authorList>
    </citation>
    <scope>NUCLEOTIDE SEQUENCE [LARGE SCALE GENOMIC DNA]</scope>
    <source>
        <strain evidence="2 3">NCTC13443</strain>
    </source>
</reference>
<dbReference type="Pfam" id="PF03749">
    <property type="entry name" value="SfsA"/>
    <property type="match status" value="1"/>
</dbReference>
<dbReference type="InterPro" id="IPR005224">
    <property type="entry name" value="SfsA"/>
</dbReference>
<dbReference type="GO" id="GO:0003677">
    <property type="term" value="F:DNA binding"/>
    <property type="evidence" value="ECO:0007669"/>
    <property type="project" value="InterPro"/>
</dbReference>
<organism evidence="2 3">
    <name type="scientific">Klebsiella pneumoniae</name>
    <dbReference type="NCBI Taxonomy" id="573"/>
    <lineage>
        <taxon>Bacteria</taxon>
        <taxon>Pseudomonadati</taxon>
        <taxon>Pseudomonadota</taxon>
        <taxon>Gammaproteobacteria</taxon>
        <taxon>Enterobacterales</taxon>
        <taxon>Enterobacteriaceae</taxon>
        <taxon>Klebsiella/Raoultella group</taxon>
        <taxon>Klebsiella</taxon>
        <taxon>Klebsiella pneumoniae complex</taxon>
    </lineage>
</organism>
<evidence type="ECO:0000259" key="1">
    <source>
        <dbReference type="Pfam" id="PF03749"/>
    </source>
</evidence>
<dbReference type="Gene3D" id="2.40.50.580">
    <property type="match status" value="1"/>
</dbReference>
<protein>
    <submittedName>
        <fullName evidence="2">Sugar/maltose fermentation stimulation protein</fullName>
    </submittedName>
</protein>
<dbReference type="PANTHER" id="PTHR30545">
    <property type="entry name" value="SUGAR FERMENTATION STIMULATION PROTEIN A"/>
    <property type="match status" value="1"/>
</dbReference>
<name>A0A377UUY2_KLEPN</name>
<dbReference type="Gene3D" id="3.40.1350.60">
    <property type="match status" value="1"/>
</dbReference>
<gene>
    <name evidence="2" type="primary">sfsA</name>
    <name evidence="2" type="ORF">NCTC13443_01751</name>
</gene>
<dbReference type="EMBL" id="UGKT01000001">
    <property type="protein sequence ID" value="STT01434.1"/>
    <property type="molecule type" value="Genomic_DNA"/>
</dbReference>